<dbReference type="PANTHER" id="PTHR47268:SF4">
    <property type="entry name" value="ACYLPHOSPHATASE"/>
    <property type="match status" value="1"/>
</dbReference>
<keyword evidence="4 6" id="KW-0378">Hydrolase</keyword>
<comment type="catalytic activity">
    <reaction evidence="5 6 7">
        <text>an acyl phosphate + H2O = a carboxylate + phosphate + H(+)</text>
        <dbReference type="Rhea" id="RHEA:14965"/>
        <dbReference type="ChEBI" id="CHEBI:15377"/>
        <dbReference type="ChEBI" id="CHEBI:15378"/>
        <dbReference type="ChEBI" id="CHEBI:29067"/>
        <dbReference type="ChEBI" id="CHEBI:43474"/>
        <dbReference type="ChEBI" id="CHEBI:59918"/>
        <dbReference type="EC" id="3.6.1.7"/>
    </reaction>
</comment>
<dbReference type="STRING" id="1237085.Ngar_c30790"/>
<evidence type="ECO:0000256" key="3">
    <source>
        <dbReference type="ARBA" id="ARBA00015991"/>
    </source>
</evidence>
<dbReference type="PATRIC" id="fig|1237085.11.peg.3051"/>
<dbReference type="NCBIfam" id="NF011016">
    <property type="entry name" value="PRK14444.1"/>
    <property type="match status" value="1"/>
</dbReference>
<evidence type="ECO:0000256" key="5">
    <source>
        <dbReference type="ARBA" id="ARBA00047645"/>
    </source>
</evidence>
<evidence type="ECO:0000313" key="11">
    <source>
        <dbReference type="Proteomes" id="UP000008037"/>
    </source>
</evidence>
<dbReference type="RefSeq" id="WP_015020529.1">
    <property type="nucleotide sequence ID" value="NC_018719.1"/>
</dbReference>
<evidence type="ECO:0000259" key="9">
    <source>
        <dbReference type="PROSITE" id="PS51160"/>
    </source>
</evidence>
<dbReference type="AlphaFoldDB" id="K0IJ12"/>
<dbReference type="FunFam" id="3.30.70.100:FF:000012">
    <property type="entry name" value="Acylphosphatase"/>
    <property type="match status" value="1"/>
</dbReference>
<dbReference type="PROSITE" id="PS51160">
    <property type="entry name" value="ACYLPHOSPHATASE_3"/>
    <property type="match status" value="1"/>
</dbReference>
<reference evidence="10 11" key="1">
    <citation type="journal article" date="2012" name="Environ. Microbiol.">
        <title>The genome of the ammonia-oxidizing Candidatus Nitrososphaera gargensis: insights into metabolic versatility and environmental adaptations.</title>
        <authorList>
            <person name="Spang A."/>
            <person name="Poehlein A."/>
            <person name="Offre P."/>
            <person name="Zumbragel S."/>
            <person name="Haider S."/>
            <person name="Rychlik N."/>
            <person name="Nowka B."/>
            <person name="Schmeisser C."/>
            <person name="Lebedeva E.V."/>
            <person name="Rattei T."/>
            <person name="Bohm C."/>
            <person name="Schmid M."/>
            <person name="Galushko A."/>
            <person name="Hatzenpichler R."/>
            <person name="Weinmaier T."/>
            <person name="Daniel R."/>
            <person name="Schleper C."/>
            <person name="Spieck E."/>
            <person name="Streit W."/>
            <person name="Wagner M."/>
        </authorList>
    </citation>
    <scope>NUCLEOTIDE SEQUENCE [LARGE SCALE GENOMIC DNA]</scope>
    <source>
        <strain evidence="11">Ga9.2</strain>
    </source>
</reference>
<dbReference type="EC" id="3.6.1.7" evidence="2 6"/>
<dbReference type="InterPro" id="IPR020456">
    <property type="entry name" value="Acylphosphatase"/>
</dbReference>
<evidence type="ECO:0000256" key="8">
    <source>
        <dbReference type="RuleBase" id="RU004168"/>
    </source>
</evidence>
<dbReference type="InterPro" id="IPR001792">
    <property type="entry name" value="Acylphosphatase-like_dom"/>
</dbReference>
<dbReference type="PROSITE" id="PS00151">
    <property type="entry name" value="ACYLPHOSPHATASE_2"/>
    <property type="match status" value="1"/>
</dbReference>
<dbReference type="Gene3D" id="3.30.70.100">
    <property type="match status" value="1"/>
</dbReference>
<name>K0IJ12_NITGG</name>
<feature type="active site" evidence="6">
    <location>
        <position position="22"/>
    </location>
</feature>
<evidence type="ECO:0000256" key="2">
    <source>
        <dbReference type="ARBA" id="ARBA00012150"/>
    </source>
</evidence>
<dbReference type="PROSITE" id="PS00150">
    <property type="entry name" value="ACYLPHOSPHATASE_1"/>
    <property type="match status" value="1"/>
</dbReference>
<feature type="domain" description="Acylphosphatase-like" evidence="9">
    <location>
        <begin position="7"/>
        <end position="94"/>
    </location>
</feature>
<dbReference type="FunCoup" id="K0IJ12">
    <property type="interactions" value="25"/>
</dbReference>
<dbReference type="OrthoDB" id="6643at2157"/>
<evidence type="ECO:0000256" key="1">
    <source>
        <dbReference type="ARBA" id="ARBA00005614"/>
    </source>
</evidence>
<feature type="active site" evidence="6">
    <location>
        <position position="40"/>
    </location>
</feature>
<dbReference type="HOGENOM" id="CLU_141932_3_2_2"/>
<dbReference type="SUPFAM" id="SSF54975">
    <property type="entry name" value="Acylphosphatase/BLUF domain-like"/>
    <property type="match status" value="1"/>
</dbReference>
<sequence length="94" mass="10476">MSDKKTRAHVLVSGKVQGVYFRQNTKQVATQHKVAGWVRNLPDGRVEAILEGDEAAVNEVIKWCHVGPPKASVQDVNVKFEKYTGEFAGFDISY</sequence>
<dbReference type="Proteomes" id="UP000008037">
    <property type="component" value="Chromosome"/>
</dbReference>
<accession>K0IJ12</accession>
<comment type="similarity">
    <text evidence="1 8">Belongs to the acylphosphatase family.</text>
</comment>
<dbReference type="NCBIfam" id="NF011011">
    <property type="entry name" value="PRK14438.1"/>
    <property type="match status" value="1"/>
</dbReference>
<gene>
    <name evidence="10" type="primary">acyP</name>
    <name evidence="10" type="ordered locus">Ngar_c30790</name>
</gene>
<protein>
    <recommendedName>
        <fullName evidence="3 6">Acylphosphatase</fullName>
        <ecNumber evidence="2 6">3.6.1.7</ecNumber>
    </recommendedName>
</protein>
<dbReference type="KEGG" id="nga:Ngar_c30790"/>
<dbReference type="Pfam" id="PF00708">
    <property type="entry name" value="Acylphosphatase"/>
    <property type="match status" value="1"/>
</dbReference>
<dbReference type="InParanoid" id="K0IJ12"/>
<evidence type="ECO:0000256" key="6">
    <source>
        <dbReference type="PROSITE-ProRule" id="PRU00520"/>
    </source>
</evidence>
<evidence type="ECO:0000256" key="4">
    <source>
        <dbReference type="ARBA" id="ARBA00022801"/>
    </source>
</evidence>
<dbReference type="InterPro" id="IPR017968">
    <property type="entry name" value="Acylphosphatase_CS"/>
</dbReference>
<evidence type="ECO:0000313" key="10">
    <source>
        <dbReference type="EMBL" id="AFU59995.1"/>
    </source>
</evidence>
<dbReference type="EMBL" id="CP002408">
    <property type="protein sequence ID" value="AFU59995.1"/>
    <property type="molecule type" value="Genomic_DNA"/>
</dbReference>
<keyword evidence="11" id="KW-1185">Reference proteome</keyword>
<organism evidence="10 11">
    <name type="scientific">Nitrososphaera gargensis (strain Ga9.2)</name>
    <dbReference type="NCBI Taxonomy" id="1237085"/>
    <lineage>
        <taxon>Archaea</taxon>
        <taxon>Nitrososphaerota</taxon>
        <taxon>Nitrososphaeria</taxon>
        <taxon>Nitrososphaerales</taxon>
        <taxon>Nitrososphaeraceae</taxon>
        <taxon>Nitrososphaera</taxon>
    </lineage>
</organism>
<dbReference type="GO" id="GO:0003998">
    <property type="term" value="F:acylphosphatase activity"/>
    <property type="evidence" value="ECO:0007669"/>
    <property type="project" value="UniProtKB-EC"/>
</dbReference>
<dbReference type="PANTHER" id="PTHR47268">
    <property type="entry name" value="ACYLPHOSPHATASE"/>
    <property type="match status" value="1"/>
</dbReference>
<dbReference type="InterPro" id="IPR036046">
    <property type="entry name" value="Acylphosphatase-like_dom_sf"/>
</dbReference>
<dbReference type="GeneID" id="13796889"/>
<evidence type="ECO:0000256" key="7">
    <source>
        <dbReference type="RuleBase" id="RU000553"/>
    </source>
</evidence>
<proteinExistence type="inferred from homology"/>